<proteinExistence type="predicted"/>
<gene>
    <name evidence="1" type="ORF">METZ01_LOCUS505501</name>
</gene>
<dbReference type="SUPFAM" id="SSF75005">
    <property type="entry name" value="Arabinanase/levansucrase/invertase"/>
    <property type="match status" value="1"/>
</dbReference>
<evidence type="ECO:0008006" key="2">
    <source>
        <dbReference type="Google" id="ProtNLM"/>
    </source>
</evidence>
<dbReference type="EMBL" id="UINC01223446">
    <property type="protein sequence ID" value="SVE52647.1"/>
    <property type="molecule type" value="Genomic_DNA"/>
</dbReference>
<accession>A0A383E718</accession>
<evidence type="ECO:0000313" key="1">
    <source>
        <dbReference type="EMBL" id="SVE52647.1"/>
    </source>
</evidence>
<reference evidence="1" key="1">
    <citation type="submission" date="2018-05" db="EMBL/GenBank/DDBJ databases">
        <authorList>
            <person name="Lanie J.A."/>
            <person name="Ng W.-L."/>
            <person name="Kazmierczak K.M."/>
            <person name="Andrzejewski T.M."/>
            <person name="Davidsen T.M."/>
            <person name="Wayne K.J."/>
            <person name="Tettelin H."/>
            <person name="Glass J.I."/>
            <person name="Rusch D."/>
            <person name="Podicherti R."/>
            <person name="Tsui H.-C.T."/>
            <person name="Winkler M.E."/>
        </authorList>
    </citation>
    <scope>NUCLEOTIDE SEQUENCE</scope>
</reference>
<dbReference type="AlphaFoldDB" id="A0A383E718"/>
<dbReference type="InterPro" id="IPR023296">
    <property type="entry name" value="Glyco_hydro_beta-prop_sf"/>
</dbReference>
<organism evidence="1">
    <name type="scientific">marine metagenome</name>
    <dbReference type="NCBI Taxonomy" id="408172"/>
    <lineage>
        <taxon>unclassified sequences</taxon>
        <taxon>metagenomes</taxon>
        <taxon>ecological metagenomes</taxon>
    </lineage>
</organism>
<dbReference type="Gene3D" id="2.115.10.20">
    <property type="entry name" value="Glycosyl hydrolase domain, family 43"/>
    <property type="match status" value="1"/>
</dbReference>
<name>A0A383E718_9ZZZZ</name>
<protein>
    <recommendedName>
        <fullName evidence="2">Glycosyl hydrolase family 32 N-terminal domain-containing protein</fullName>
    </recommendedName>
</protein>
<sequence>MLNQTCTEIPFEVFTNFERVRNASPLLTCDPDEWAAAAHAIVAGDRVHYIWSIKNRDSTWDLMHSSAPVDDPGTVEHDPRNPIIVPTGDGSFDDHTIEYPFPFLNPFDGKYYMYYLGKRERVPKQTGLMVMDRDFGAWKRITDEPVIPAEFDYEEEGSSHPSCAVDRDTIHI</sequence>
<feature type="non-terminal residue" evidence="1">
    <location>
        <position position="172"/>
    </location>
</feature>